<evidence type="ECO:0000313" key="8">
    <source>
        <dbReference type="EMBL" id="CAA9302699.1"/>
    </source>
</evidence>
<dbReference type="InterPro" id="IPR002421">
    <property type="entry name" value="5-3_exonuclease"/>
</dbReference>
<dbReference type="Pfam" id="PF02739">
    <property type="entry name" value="5_3_exonuc_N"/>
    <property type="match status" value="1"/>
</dbReference>
<proteinExistence type="predicted"/>
<dbReference type="EMBL" id="CADCUB010000001">
    <property type="protein sequence ID" value="CAA9302699.1"/>
    <property type="molecule type" value="Genomic_DNA"/>
</dbReference>
<keyword evidence="2" id="KW-0378">Hydrolase</keyword>
<evidence type="ECO:0000259" key="7">
    <source>
        <dbReference type="SMART" id="SM00475"/>
    </source>
</evidence>
<gene>
    <name evidence="8" type="ORF">AVDCRST_MAG07-989</name>
</gene>
<dbReference type="InterPro" id="IPR029060">
    <property type="entry name" value="PIN-like_dom_sf"/>
</dbReference>
<dbReference type="PANTHER" id="PTHR42646">
    <property type="entry name" value="FLAP ENDONUCLEASE XNI"/>
    <property type="match status" value="1"/>
</dbReference>
<dbReference type="InterPro" id="IPR020046">
    <property type="entry name" value="5-3_exonucl_a-hlix_arch_N"/>
</dbReference>
<reference evidence="8" key="1">
    <citation type="submission" date="2020-02" db="EMBL/GenBank/DDBJ databases">
        <authorList>
            <person name="Meier V. D."/>
        </authorList>
    </citation>
    <scope>NUCLEOTIDE SEQUENCE</scope>
    <source>
        <strain evidence="8">AVDCRST_MAG07</strain>
    </source>
</reference>
<dbReference type="InterPro" id="IPR036279">
    <property type="entry name" value="5-3_exonuclease_C_sf"/>
</dbReference>
<comment type="function">
    <text evidence="5">5'-3' exonuclease acting preferentially on double-stranded DNA.</text>
</comment>
<dbReference type="SMART" id="SM00475">
    <property type="entry name" value="53EXOc"/>
    <property type="match status" value="1"/>
</dbReference>
<evidence type="ECO:0000256" key="2">
    <source>
        <dbReference type="ARBA" id="ARBA00022801"/>
    </source>
</evidence>
<name>A0A6J4KEL1_9ACTN</name>
<dbReference type="GO" id="GO:0003677">
    <property type="term" value="F:DNA binding"/>
    <property type="evidence" value="ECO:0007669"/>
    <property type="project" value="UniProtKB-KW"/>
</dbReference>
<evidence type="ECO:0000256" key="5">
    <source>
        <dbReference type="ARBA" id="ARBA00049957"/>
    </source>
</evidence>
<evidence type="ECO:0000256" key="4">
    <source>
        <dbReference type="ARBA" id="ARBA00023125"/>
    </source>
</evidence>
<keyword evidence="4" id="KW-0238">DNA-binding</keyword>
<dbReference type="InterPro" id="IPR008918">
    <property type="entry name" value="HhH2"/>
</dbReference>
<dbReference type="InterPro" id="IPR038969">
    <property type="entry name" value="FEN"/>
</dbReference>
<dbReference type="CDD" id="cd09859">
    <property type="entry name" value="PIN_53EXO"/>
    <property type="match status" value="1"/>
</dbReference>
<keyword evidence="3 8" id="KW-0269">Exonuclease</keyword>
<dbReference type="PANTHER" id="PTHR42646:SF2">
    <property type="entry name" value="5'-3' EXONUCLEASE FAMILY PROTEIN"/>
    <property type="match status" value="1"/>
</dbReference>
<dbReference type="GO" id="GO:0017108">
    <property type="term" value="F:5'-flap endonuclease activity"/>
    <property type="evidence" value="ECO:0007669"/>
    <property type="project" value="InterPro"/>
</dbReference>
<dbReference type="GO" id="GO:0033567">
    <property type="term" value="P:DNA replication, Okazaki fragment processing"/>
    <property type="evidence" value="ECO:0007669"/>
    <property type="project" value="InterPro"/>
</dbReference>
<dbReference type="Gene3D" id="3.40.50.1010">
    <property type="entry name" value="5'-nuclease"/>
    <property type="match status" value="1"/>
</dbReference>
<dbReference type="SMART" id="SM00279">
    <property type="entry name" value="HhH2"/>
    <property type="match status" value="1"/>
</dbReference>
<dbReference type="Gene3D" id="1.10.150.20">
    <property type="entry name" value="5' to 3' exonuclease, C-terminal subdomain"/>
    <property type="match status" value="1"/>
</dbReference>
<feature type="domain" description="5'-3' exonuclease" evidence="7">
    <location>
        <begin position="6"/>
        <end position="272"/>
    </location>
</feature>
<organism evidence="8">
    <name type="scientific">uncultured Frankineae bacterium</name>
    <dbReference type="NCBI Taxonomy" id="437475"/>
    <lineage>
        <taxon>Bacteria</taxon>
        <taxon>Bacillati</taxon>
        <taxon>Actinomycetota</taxon>
        <taxon>Actinomycetes</taxon>
        <taxon>Frankiales</taxon>
        <taxon>environmental samples</taxon>
    </lineage>
</organism>
<evidence type="ECO:0000256" key="6">
    <source>
        <dbReference type="ARBA" id="ARBA00050026"/>
    </source>
</evidence>
<keyword evidence="1" id="KW-0540">Nuclease</keyword>
<dbReference type="Pfam" id="PF01367">
    <property type="entry name" value="5_3_exonuc"/>
    <property type="match status" value="1"/>
</dbReference>
<dbReference type="AlphaFoldDB" id="A0A6J4KEL1"/>
<dbReference type="SUPFAM" id="SSF47807">
    <property type="entry name" value="5' to 3' exonuclease, C-terminal subdomain"/>
    <property type="match status" value="1"/>
</dbReference>
<evidence type="ECO:0000256" key="1">
    <source>
        <dbReference type="ARBA" id="ARBA00022722"/>
    </source>
</evidence>
<dbReference type="CDD" id="cd09898">
    <property type="entry name" value="H3TH_53EXO"/>
    <property type="match status" value="1"/>
</dbReference>
<dbReference type="InterPro" id="IPR020045">
    <property type="entry name" value="DNA_polI_H3TH"/>
</dbReference>
<protein>
    <recommendedName>
        <fullName evidence="6">5'-3' exonuclease</fullName>
    </recommendedName>
</protein>
<dbReference type="GO" id="GO:0008409">
    <property type="term" value="F:5'-3' exonuclease activity"/>
    <property type="evidence" value="ECO:0007669"/>
    <property type="project" value="InterPro"/>
</dbReference>
<dbReference type="SUPFAM" id="SSF88723">
    <property type="entry name" value="PIN domain-like"/>
    <property type="match status" value="1"/>
</dbReference>
<accession>A0A6J4KEL1</accession>
<evidence type="ECO:0000256" key="3">
    <source>
        <dbReference type="ARBA" id="ARBA00022839"/>
    </source>
</evidence>
<sequence>MGAVPGQLTLLDAPSLWYRAFHGVPETVTAPDGSPVNAVRGTVDMVARIVASTRPARLVACLDLDWRPAFRVAAVPSYKAHRLAENGAEAEPESLAPQVAVLLEVLDAVGIAVAGAAGHEADDVLGTLTARETGAVDVVTGDRDLFQLVRDDGPVRVLYAVEKLKPYGEAEVAAKYGIPGTGYAEYAVLRGDPSDGLPGVPGVGDKTAAALVRRFGTVEAILAALDAGVQDGFPAGSRAKLEAARDYLAVAPAVTRTVRDLPVPELDDALPRAPRDPERLVALSDRWGLDSPLDRLLAALEVAHSGG</sequence>